<proteinExistence type="predicted"/>
<organism evidence="1">
    <name type="scientific">Rhizophora mucronata</name>
    <name type="common">Asiatic mangrove</name>
    <dbReference type="NCBI Taxonomy" id="61149"/>
    <lineage>
        <taxon>Eukaryota</taxon>
        <taxon>Viridiplantae</taxon>
        <taxon>Streptophyta</taxon>
        <taxon>Embryophyta</taxon>
        <taxon>Tracheophyta</taxon>
        <taxon>Spermatophyta</taxon>
        <taxon>Magnoliopsida</taxon>
        <taxon>eudicotyledons</taxon>
        <taxon>Gunneridae</taxon>
        <taxon>Pentapetalae</taxon>
        <taxon>rosids</taxon>
        <taxon>fabids</taxon>
        <taxon>Malpighiales</taxon>
        <taxon>Rhizophoraceae</taxon>
        <taxon>Rhizophora</taxon>
    </lineage>
</organism>
<sequence length="38" mass="4567">MFIFSYPFLHFIFWSCSLQCSAVAVKFDIAAFFHIYRI</sequence>
<accession>A0A2P2Q232</accession>
<dbReference type="AlphaFoldDB" id="A0A2P2Q232"/>
<dbReference type="EMBL" id="GGEC01080547">
    <property type="protein sequence ID" value="MBX61031.1"/>
    <property type="molecule type" value="Transcribed_RNA"/>
</dbReference>
<reference evidence="1" key="1">
    <citation type="submission" date="2018-02" db="EMBL/GenBank/DDBJ databases">
        <title>Rhizophora mucronata_Transcriptome.</title>
        <authorList>
            <person name="Meera S.P."/>
            <person name="Sreeshan A."/>
            <person name="Augustine A."/>
        </authorList>
    </citation>
    <scope>NUCLEOTIDE SEQUENCE</scope>
    <source>
        <tissue evidence="1">Leaf</tissue>
    </source>
</reference>
<protein>
    <submittedName>
        <fullName evidence="1">Uncharacterized protein</fullName>
    </submittedName>
</protein>
<name>A0A2P2Q232_RHIMU</name>
<evidence type="ECO:0000313" key="1">
    <source>
        <dbReference type="EMBL" id="MBX61031.1"/>
    </source>
</evidence>